<evidence type="ECO:0000313" key="2">
    <source>
        <dbReference type="EnsemblMetazoa" id="Aqu2.1.38748_001"/>
    </source>
</evidence>
<evidence type="ECO:0008006" key="3">
    <source>
        <dbReference type="Google" id="ProtNLM"/>
    </source>
</evidence>
<protein>
    <recommendedName>
        <fullName evidence="3">Fibrinogen C-terminal domain-containing protein</fullName>
    </recommendedName>
</protein>
<organism evidence="2">
    <name type="scientific">Amphimedon queenslandica</name>
    <name type="common">Sponge</name>
    <dbReference type="NCBI Taxonomy" id="400682"/>
    <lineage>
        <taxon>Eukaryota</taxon>
        <taxon>Metazoa</taxon>
        <taxon>Porifera</taxon>
        <taxon>Demospongiae</taxon>
        <taxon>Heteroscleromorpha</taxon>
        <taxon>Haplosclerida</taxon>
        <taxon>Niphatidae</taxon>
        <taxon>Amphimedon</taxon>
    </lineage>
</organism>
<feature type="chain" id="PRO_5012259637" description="Fibrinogen C-terminal domain-containing protein" evidence="1">
    <location>
        <begin position="20"/>
        <end position="346"/>
    </location>
</feature>
<sequence>MLLGLVIIALFFEVNNVASVCPSPDCASCNRKPQISVYHQYCCLPENNGNKFELRKNDVVTRFLCPAKGLPYEGVCQEVRGPLYHSCSEVLESFPNATSGYYNITQSNGSIVSVYCDMEGEACDGSRGWMRIAYTNMTQPNATCPQGLFQYDFNNETLCDRNHLESGNGCSATFFSSSGFNYRKVCGKVRGYQYGCVDGIYFNNGIVIDSIDNAYVDGVSITHGNNPRQHIWTFAAGDQEYNNGQYDCPCNTNSAETTPSYVGDDYYCESGASALCHVINYFPDDPLWDGQECDHLESPCCVSSSLPWFVKALNKGTTDDIELRICTSEGYPNEATPLDIIEIYIK</sequence>
<dbReference type="SUPFAM" id="SSF56496">
    <property type="entry name" value="Fibrinogen C-terminal domain-like"/>
    <property type="match status" value="1"/>
</dbReference>
<keyword evidence="1" id="KW-0732">Signal</keyword>
<dbReference type="InParanoid" id="A0A1X7VFI8"/>
<evidence type="ECO:0000256" key="1">
    <source>
        <dbReference type="SAM" id="SignalP"/>
    </source>
</evidence>
<dbReference type="AlphaFoldDB" id="A0A1X7VFI8"/>
<dbReference type="EnsemblMetazoa" id="Aqu2.1.38748_001">
    <property type="protein sequence ID" value="Aqu2.1.38748_001"/>
    <property type="gene ID" value="Aqu2.1.38748"/>
</dbReference>
<feature type="signal peptide" evidence="1">
    <location>
        <begin position="1"/>
        <end position="19"/>
    </location>
</feature>
<accession>A0A1X7VFI8</accession>
<name>A0A1X7VFI8_AMPQE</name>
<reference evidence="2" key="1">
    <citation type="submission" date="2017-05" db="UniProtKB">
        <authorList>
            <consortium name="EnsemblMetazoa"/>
        </authorList>
    </citation>
    <scope>IDENTIFICATION</scope>
</reference>
<dbReference type="InterPro" id="IPR036056">
    <property type="entry name" value="Fibrinogen-like_C"/>
</dbReference>
<proteinExistence type="predicted"/>